<dbReference type="Gene3D" id="1.25.40.10">
    <property type="entry name" value="Tetratricopeptide repeat domain"/>
    <property type="match status" value="1"/>
</dbReference>
<sequence>MLRSGIILVRHLRSVIRRRLPSCGISPSYQRLLSDLVSGCDPERCRSPTKYPSNVYEIKYFLQNYKVEAVAIKLEEFEPAVLSIWDEILEIGDIALVEKYLEVRINLGMIFNANDVLVCLEKANMSPSERVFGVFIRQSCVAGDIKQAKSHLRSLKESGFIPSSHTFSHFLHGYVKAGLLNRLVSLQEKLSVIGLWPSRIGYEGILSAYADLGDKSNLMKTLDEALIVLQPVKTVETKQINSDVFPPSFIFDIYVKLVCSQKDPSATCCEILTKMPFSLSSNTFALDAVRILLAHGRPAAALEVFKMMDLKNIDNAYLISLPRFAVHGGLSEEDLEPFWKISARDESHLQTLVNKSKSYFKRNVSQQSGNFANEMKNLEGTTCSPRSLSDLEPLLSIHNVSDPVLHACALFRENRYLKRLFRVDDIEHVFWNVVKKNSLSDIPRSIKALIGLFLLIKDYDGFKKFFYRIASDLPEHAYLFLNRNTVKALLTEHVQENWDFLESVLRSKFIPDGIARQCIRGMEDLRSMHPALKHHVEPSWISELLLHRLQEQEYSKRSKSLHWIISSFCKSNSADIIYSLQQKAFERDFLILPETMKSIIATPYLVQGNLLEHRHLCFRNHELTNHYPVNLNNKDNLDALKQLDSIIQISSTSSTEEIVDTTVNWLTNHIPCHLFKTPIDPLTCDIPTWLIICQRLLQEGSTFKESTNWMYLALKWLEQTSNAPDFLDCFKEWFNYAPNKSTSTSLLIAGLIHPKSREWALSVLSERNDAIYDIIVSDSLYHLSDENQSSLAEIISGFCKTNTLAVALQLYKNGFEAPTLQYIISKWPGDDYINELVQLSVAKTSWITPMVDFISEHYPDKRLTFYNNLLTVLRTNSYCQDTLILVYNFTHNSISQLDPINRWFLDTISKLNNFSKVKLLSSDLHNVLSDIGLSSNVVSKALCAAINNSKYQILFESLKSMDEKTLDIVVPFVIYFILVNKGITELYQLLHFTSYINERKLLSMFCKYFQPFIKYNLKYCILSQGQYLLTHLRLILPQGQYYDGDSLDWLSMTGMQFFELRALSIRQKGYVLMKTNEYSTELSPKTPIADVAQFLVDQKCDEYLGHTLELIGRLWDLSSRIILLHHLVNLGSVSLFKRIFSSLPKQDREMFYPLKFVAYIIQVFSSSVNTGMQNAEDINFAIQSLTDLPSDQLSTIICSPHMDTLFQCWPAKYIRSLITIVNKISENGNSSISSQLAGVLVNRGLYNDIGRLTKISKRIPPIFLAGSSQSPLTESSFLSTLEFMNTHDPEHISEFLDHCKRNAEIYSSHKQSNNSIEDNCR</sequence>
<dbReference type="InParanoid" id="A0A5K4FEZ1"/>
<organism evidence="1 2">
    <name type="scientific">Schistosoma mansoni</name>
    <name type="common">Blood fluke</name>
    <dbReference type="NCBI Taxonomy" id="6183"/>
    <lineage>
        <taxon>Eukaryota</taxon>
        <taxon>Metazoa</taxon>
        <taxon>Spiralia</taxon>
        <taxon>Lophotrochozoa</taxon>
        <taxon>Platyhelminthes</taxon>
        <taxon>Trematoda</taxon>
        <taxon>Digenea</taxon>
        <taxon>Strigeidida</taxon>
        <taxon>Schistosomatoidea</taxon>
        <taxon>Schistosomatidae</taxon>
        <taxon>Schistosoma</taxon>
    </lineage>
</organism>
<dbReference type="Proteomes" id="UP000008854">
    <property type="component" value="Unassembled WGS sequence"/>
</dbReference>
<name>A0A5K4FEZ1_SCHMA</name>
<keyword evidence="1" id="KW-1185">Reference proteome</keyword>
<dbReference type="InterPro" id="IPR050667">
    <property type="entry name" value="PPR-containing_protein"/>
</dbReference>
<dbReference type="STRING" id="6183.A0A5K4FEZ1"/>
<reference evidence="1" key="1">
    <citation type="journal article" date="2012" name="PLoS Negl. Trop. Dis.">
        <title>A systematically improved high quality genome and transcriptome of the human blood fluke Schistosoma mansoni.</title>
        <authorList>
            <person name="Protasio A.V."/>
            <person name="Tsai I.J."/>
            <person name="Babbage A."/>
            <person name="Nichol S."/>
            <person name="Hunt M."/>
            <person name="Aslett M.A."/>
            <person name="De Silva N."/>
            <person name="Velarde G.S."/>
            <person name="Anderson T.J."/>
            <person name="Clark R.C."/>
            <person name="Davidson C."/>
            <person name="Dillon G.P."/>
            <person name="Holroyd N.E."/>
            <person name="LoVerde P.T."/>
            <person name="Lloyd C."/>
            <person name="McQuillan J."/>
            <person name="Oliveira G."/>
            <person name="Otto T.D."/>
            <person name="Parker-Manuel S.J."/>
            <person name="Quail M.A."/>
            <person name="Wilson R.A."/>
            <person name="Zerlotini A."/>
            <person name="Dunne D.W."/>
            <person name="Berriman M."/>
        </authorList>
    </citation>
    <scope>NUCLEOTIDE SEQUENCE [LARGE SCALE GENOMIC DNA]</scope>
    <source>
        <strain evidence="1">Puerto Rican</strain>
    </source>
</reference>
<evidence type="ECO:0000313" key="2">
    <source>
        <dbReference type="WBParaSite" id="Smp_343050.1"/>
    </source>
</evidence>
<protein>
    <submittedName>
        <fullName evidence="2">Pentatricopeptide repeat-containing protein</fullName>
    </submittedName>
</protein>
<evidence type="ECO:0000313" key="1">
    <source>
        <dbReference type="Proteomes" id="UP000008854"/>
    </source>
</evidence>
<accession>A0A5K4FEZ1</accession>
<dbReference type="PANTHER" id="PTHR47939">
    <property type="entry name" value="MEMBRANE-ASSOCIATED SALT-INDUCIBLE PROTEIN-LIKE"/>
    <property type="match status" value="1"/>
</dbReference>
<dbReference type="InterPro" id="IPR011990">
    <property type="entry name" value="TPR-like_helical_dom_sf"/>
</dbReference>
<dbReference type="PANTHER" id="PTHR47939:SF1">
    <property type="entry name" value="OS04G0684500 PROTEIN"/>
    <property type="match status" value="1"/>
</dbReference>
<dbReference type="WBParaSite" id="Smp_343050.1">
    <property type="protein sequence ID" value="Smp_343050.1"/>
    <property type="gene ID" value="Smp_343050"/>
</dbReference>
<reference evidence="2" key="2">
    <citation type="submission" date="2019-11" db="UniProtKB">
        <authorList>
            <consortium name="WormBaseParasite"/>
        </authorList>
    </citation>
    <scope>IDENTIFICATION</scope>
    <source>
        <strain evidence="2">Puerto Rican</strain>
    </source>
</reference>
<proteinExistence type="predicted"/>
<dbReference type="AlphaFoldDB" id="A0A5K4FEZ1"/>